<dbReference type="RefSeq" id="WP_325774582.1">
    <property type="nucleotide sequence ID" value="NZ_VTDN01000002.1"/>
</dbReference>
<comment type="caution">
    <text evidence="2">The sequence shown here is derived from an EMBL/GenBank/DDBJ whole genome shotgun (WGS) entry which is preliminary data.</text>
</comment>
<feature type="coiled-coil region" evidence="1">
    <location>
        <begin position="59"/>
        <end position="93"/>
    </location>
</feature>
<name>A0ABU6DRD6_9GAMM</name>
<keyword evidence="3" id="KW-1185">Reference proteome</keyword>
<gene>
    <name evidence="2" type="ORF">I2F25_02825</name>
</gene>
<accession>A0ABU6DRD6</accession>
<sequence length="123" mass="14143">MKYYKKDDQVYAFEDDGSQDDYITSDMVLMTADEVDRHLNPQNYLTDEQKLQIKKNGNLQKAQSEYDIATLKIDALSQQIEDEDGDIKTLESTKSTWTDYRKSLRAYLKTDGSCDLPVSPQAT</sequence>
<evidence type="ECO:0008006" key="4">
    <source>
        <dbReference type="Google" id="ProtNLM"/>
    </source>
</evidence>
<dbReference type="EMBL" id="VTDN01000002">
    <property type="protein sequence ID" value="MEB5476001.1"/>
    <property type="molecule type" value="Genomic_DNA"/>
</dbReference>
<evidence type="ECO:0000256" key="1">
    <source>
        <dbReference type="SAM" id="Coils"/>
    </source>
</evidence>
<organism evidence="2 3">
    <name type="scientific">Acinetobacter pollinis</name>
    <dbReference type="NCBI Taxonomy" id="2605270"/>
    <lineage>
        <taxon>Bacteria</taxon>
        <taxon>Pseudomonadati</taxon>
        <taxon>Pseudomonadota</taxon>
        <taxon>Gammaproteobacteria</taxon>
        <taxon>Moraxellales</taxon>
        <taxon>Moraxellaceae</taxon>
        <taxon>Acinetobacter</taxon>
    </lineage>
</organism>
<evidence type="ECO:0000313" key="2">
    <source>
        <dbReference type="EMBL" id="MEB5476001.1"/>
    </source>
</evidence>
<reference evidence="2 3" key="1">
    <citation type="submission" date="2019-08" db="EMBL/GenBank/DDBJ databases">
        <title>Five species of Acinetobacter isolated from floral nectar and animal pollinators.</title>
        <authorList>
            <person name="Hendry T.A."/>
        </authorList>
    </citation>
    <scope>NUCLEOTIDE SEQUENCE [LARGE SCALE GENOMIC DNA]</scope>
    <source>
        <strain evidence="2 3">MD18.27</strain>
    </source>
</reference>
<dbReference type="Proteomes" id="UP001339883">
    <property type="component" value="Unassembled WGS sequence"/>
</dbReference>
<proteinExistence type="predicted"/>
<evidence type="ECO:0000313" key="3">
    <source>
        <dbReference type="Proteomes" id="UP001339883"/>
    </source>
</evidence>
<protein>
    <recommendedName>
        <fullName evidence="4">Tail fiber assembly protein</fullName>
    </recommendedName>
</protein>
<keyword evidence="1" id="KW-0175">Coiled coil</keyword>